<evidence type="ECO:0000256" key="4">
    <source>
        <dbReference type="ARBA" id="ARBA00022801"/>
    </source>
</evidence>
<dbReference type="OrthoDB" id="9782620at2"/>
<evidence type="ECO:0000256" key="8">
    <source>
        <dbReference type="RuleBase" id="RU364100"/>
    </source>
</evidence>
<reference evidence="9 10" key="1">
    <citation type="submission" date="2019-05" db="EMBL/GenBank/DDBJ databases">
        <authorList>
            <person name="Narsing Rao M.P."/>
            <person name="Li W.J."/>
        </authorList>
    </citation>
    <scope>NUCLEOTIDE SEQUENCE [LARGE SCALE GENOMIC DNA]</scope>
    <source>
        <strain evidence="9 10">SYSU_K30003</strain>
    </source>
</reference>
<comment type="similarity">
    <text evidence="1 8">Belongs to the SOS response-associated peptidase family.</text>
</comment>
<dbReference type="InterPro" id="IPR036590">
    <property type="entry name" value="SRAP-like"/>
</dbReference>
<dbReference type="InterPro" id="IPR003738">
    <property type="entry name" value="SRAP"/>
</dbReference>
<accession>A0A5R9G6N9</accession>
<keyword evidence="6" id="KW-0238">DNA-binding</keyword>
<dbReference type="RefSeq" id="WP_138197366.1">
    <property type="nucleotide sequence ID" value="NZ_VCIW01000023.1"/>
</dbReference>
<keyword evidence="5" id="KW-0190">Covalent protein-DNA linkage</keyword>
<name>A0A5R9G6N9_9BACL</name>
<gene>
    <name evidence="9" type="ORF">FE782_26410</name>
</gene>
<dbReference type="EC" id="3.4.-.-" evidence="8"/>
<sequence length="238" mass="26756">MCGRFTLTADWGLVREWFFIEMAEQMERIAPRYNVGPGQDVLAVIAHEGKRRAGWLRWGLKPSWTGADGKAPAPLMNARAESLASRPTFKTLLARRRCLVPADGFYEWKKAADGKKQPMRVVLTDRPLFSFAALYDTYMAEDGTRHHSCVIVTTEPNRTMSAIHDRMPAILRREDEPLWLDRSVSAPDRLLPLLRPYDDAAMRAYPVSAAVGNVRWDAPACIEEVAPPEPPPTLGTLL</sequence>
<dbReference type="EMBL" id="VCIW01000023">
    <property type="protein sequence ID" value="TLS49168.1"/>
    <property type="molecule type" value="Genomic_DNA"/>
</dbReference>
<evidence type="ECO:0000256" key="1">
    <source>
        <dbReference type="ARBA" id="ARBA00008136"/>
    </source>
</evidence>
<comment type="caution">
    <text evidence="9">The sequence shown here is derived from an EMBL/GenBank/DDBJ whole genome shotgun (WGS) entry which is preliminary data.</text>
</comment>
<evidence type="ECO:0000256" key="2">
    <source>
        <dbReference type="ARBA" id="ARBA00022670"/>
    </source>
</evidence>
<evidence type="ECO:0000256" key="7">
    <source>
        <dbReference type="ARBA" id="ARBA00023239"/>
    </source>
</evidence>
<evidence type="ECO:0000313" key="9">
    <source>
        <dbReference type="EMBL" id="TLS49168.1"/>
    </source>
</evidence>
<evidence type="ECO:0000256" key="6">
    <source>
        <dbReference type="ARBA" id="ARBA00023125"/>
    </source>
</evidence>
<evidence type="ECO:0000256" key="5">
    <source>
        <dbReference type="ARBA" id="ARBA00023124"/>
    </source>
</evidence>
<evidence type="ECO:0000313" key="10">
    <source>
        <dbReference type="Proteomes" id="UP000309676"/>
    </source>
</evidence>
<protein>
    <recommendedName>
        <fullName evidence="8">Abasic site processing protein</fullName>
        <ecNumber evidence="8">3.4.-.-</ecNumber>
    </recommendedName>
</protein>
<organism evidence="9 10">
    <name type="scientific">Paenibacillus antri</name>
    <dbReference type="NCBI Taxonomy" id="2582848"/>
    <lineage>
        <taxon>Bacteria</taxon>
        <taxon>Bacillati</taxon>
        <taxon>Bacillota</taxon>
        <taxon>Bacilli</taxon>
        <taxon>Bacillales</taxon>
        <taxon>Paenibacillaceae</taxon>
        <taxon>Paenibacillus</taxon>
    </lineage>
</organism>
<keyword evidence="4 8" id="KW-0378">Hydrolase</keyword>
<proteinExistence type="inferred from homology"/>
<dbReference type="Proteomes" id="UP000309676">
    <property type="component" value="Unassembled WGS sequence"/>
</dbReference>
<dbReference type="GO" id="GO:0106300">
    <property type="term" value="P:protein-DNA covalent cross-linking repair"/>
    <property type="evidence" value="ECO:0007669"/>
    <property type="project" value="InterPro"/>
</dbReference>
<dbReference type="PANTHER" id="PTHR13604:SF0">
    <property type="entry name" value="ABASIC SITE PROCESSING PROTEIN HMCES"/>
    <property type="match status" value="1"/>
</dbReference>
<keyword evidence="2 8" id="KW-0645">Protease</keyword>
<dbReference type="PANTHER" id="PTHR13604">
    <property type="entry name" value="DC12-RELATED"/>
    <property type="match status" value="1"/>
</dbReference>
<evidence type="ECO:0000256" key="3">
    <source>
        <dbReference type="ARBA" id="ARBA00022763"/>
    </source>
</evidence>
<dbReference type="GO" id="GO:0003697">
    <property type="term" value="F:single-stranded DNA binding"/>
    <property type="evidence" value="ECO:0007669"/>
    <property type="project" value="InterPro"/>
</dbReference>
<dbReference type="Gene3D" id="3.90.1680.10">
    <property type="entry name" value="SOS response associated peptidase-like"/>
    <property type="match status" value="1"/>
</dbReference>
<keyword evidence="10" id="KW-1185">Reference proteome</keyword>
<keyword evidence="3" id="KW-0227">DNA damage</keyword>
<dbReference type="AlphaFoldDB" id="A0A5R9G6N9"/>
<dbReference type="GO" id="GO:0016829">
    <property type="term" value="F:lyase activity"/>
    <property type="evidence" value="ECO:0007669"/>
    <property type="project" value="UniProtKB-KW"/>
</dbReference>
<keyword evidence="7" id="KW-0456">Lyase</keyword>
<dbReference type="GO" id="GO:0006508">
    <property type="term" value="P:proteolysis"/>
    <property type="evidence" value="ECO:0007669"/>
    <property type="project" value="UniProtKB-KW"/>
</dbReference>
<dbReference type="SUPFAM" id="SSF143081">
    <property type="entry name" value="BB1717-like"/>
    <property type="match status" value="1"/>
</dbReference>
<dbReference type="GO" id="GO:0008233">
    <property type="term" value="F:peptidase activity"/>
    <property type="evidence" value="ECO:0007669"/>
    <property type="project" value="UniProtKB-KW"/>
</dbReference>
<dbReference type="Pfam" id="PF02586">
    <property type="entry name" value="SRAP"/>
    <property type="match status" value="1"/>
</dbReference>